<evidence type="ECO:0000313" key="3">
    <source>
        <dbReference type="Proteomes" id="UP000516437"/>
    </source>
</evidence>
<sequence length="106" mass="11812">MEKERDQKDVEKQKQAPNITPMTPVTHDAYGGVLDWIVKRVETCGFPNYYIKVHVMNSAAGVWPAPFRRGWPDSRGGWPQANLAFLQGANGAQGIEMPWVKCLGLG</sequence>
<dbReference type="AlphaFoldDB" id="A0A6A1UV54"/>
<evidence type="ECO:0000313" key="2">
    <source>
        <dbReference type="EMBL" id="KAB1203577.1"/>
    </source>
</evidence>
<protein>
    <submittedName>
        <fullName evidence="2">Uncharacterized protein</fullName>
    </submittedName>
</protein>
<gene>
    <name evidence="2" type="ORF">CJ030_MR8G015400</name>
</gene>
<accession>A0A6A1UV54</accession>
<feature type="region of interest" description="Disordered" evidence="1">
    <location>
        <begin position="1"/>
        <end position="26"/>
    </location>
</feature>
<reference evidence="2 3" key="1">
    <citation type="journal article" date="2019" name="Plant Biotechnol. J.">
        <title>The red bayberry genome and genetic basis of sex determination.</title>
        <authorList>
            <person name="Jia H.M."/>
            <person name="Jia H.J."/>
            <person name="Cai Q.L."/>
            <person name="Wang Y."/>
            <person name="Zhao H.B."/>
            <person name="Yang W.F."/>
            <person name="Wang G.Y."/>
            <person name="Li Y.H."/>
            <person name="Zhan D.L."/>
            <person name="Shen Y.T."/>
            <person name="Niu Q.F."/>
            <person name="Chang L."/>
            <person name="Qiu J."/>
            <person name="Zhao L."/>
            <person name="Xie H.B."/>
            <person name="Fu W.Y."/>
            <person name="Jin J."/>
            <person name="Li X.W."/>
            <person name="Jiao Y."/>
            <person name="Zhou C.C."/>
            <person name="Tu T."/>
            <person name="Chai C.Y."/>
            <person name="Gao J.L."/>
            <person name="Fan L.J."/>
            <person name="van de Weg E."/>
            <person name="Wang J.Y."/>
            <person name="Gao Z.S."/>
        </authorList>
    </citation>
    <scope>NUCLEOTIDE SEQUENCE [LARGE SCALE GENOMIC DNA]</scope>
    <source>
        <tissue evidence="2">Leaves</tissue>
    </source>
</reference>
<evidence type="ECO:0000256" key="1">
    <source>
        <dbReference type="SAM" id="MobiDB-lite"/>
    </source>
</evidence>
<organism evidence="2 3">
    <name type="scientific">Morella rubra</name>
    <name type="common">Chinese bayberry</name>
    <dbReference type="NCBI Taxonomy" id="262757"/>
    <lineage>
        <taxon>Eukaryota</taxon>
        <taxon>Viridiplantae</taxon>
        <taxon>Streptophyta</taxon>
        <taxon>Embryophyta</taxon>
        <taxon>Tracheophyta</taxon>
        <taxon>Spermatophyta</taxon>
        <taxon>Magnoliopsida</taxon>
        <taxon>eudicotyledons</taxon>
        <taxon>Gunneridae</taxon>
        <taxon>Pentapetalae</taxon>
        <taxon>rosids</taxon>
        <taxon>fabids</taxon>
        <taxon>Fagales</taxon>
        <taxon>Myricaceae</taxon>
        <taxon>Morella</taxon>
    </lineage>
</organism>
<dbReference type="Proteomes" id="UP000516437">
    <property type="component" value="Chromosome 8"/>
</dbReference>
<feature type="compositionally biased region" description="Basic and acidic residues" evidence="1">
    <location>
        <begin position="1"/>
        <end position="14"/>
    </location>
</feature>
<dbReference type="EMBL" id="RXIC02000026">
    <property type="protein sequence ID" value="KAB1203577.1"/>
    <property type="molecule type" value="Genomic_DNA"/>
</dbReference>
<proteinExistence type="predicted"/>
<comment type="caution">
    <text evidence="2">The sequence shown here is derived from an EMBL/GenBank/DDBJ whole genome shotgun (WGS) entry which is preliminary data.</text>
</comment>
<keyword evidence="3" id="KW-1185">Reference proteome</keyword>
<name>A0A6A1UV54_9ROSI</name>